<organism evidence="2 3">
    <name type="scientific">Natrinema gari JCM 14663</name>
    <dbReference type="NCBI Taxonomy" id="1230459"/>
    <lineage>
        <taxon>Archaea</taxon>
        <taxon>Methanobacteriati</taxon>
        <taxon>Methanobacteriota</taxon>
        <taxon>Stenosarchaea group</taxon>
        <taxon>Halobacteria</taxon>
        <taxon>Halobacteriales</taxon>
        <taxon>Natrialbaceae</taxon>
        <taxon>Natrinema</taxon>
    </lineage>
</organism>
<keyword evidence="3" id="KW-1185">Reference proteome</keyword>
<evidence type="ECO:0000313" key="3">
    <source>
        <dbReference type="Proteomes" id="UP000011592"/>
    </source>
</evidence>
<protein>
    <submittedName>
        <fullName evidence="2">Uncharacterized protein</fullName>
    </submittedName>
</protein>
<comment type="caution">
    <text evidence="2">The sequence shown here is derived from an EMBL/GenBank/DDBJ whole genome shotgun (WGS) entry which is preliminary data.</text>
</comment>
<evidence type="ECO:0000256" key="1">
    <source>
        <dbReference type="SAM" id="MobiDB-lite"/>
    </source>
</evidence>
<dbReference type="Proteomes" id="UP000011592">
    <property type="component" value="Unassembled WGS sequence"/>
</dbReference>
<dbReference type="EMBL" id="AOIJ01000061">
    <property type="protein sequence ID" value="ELY77510.1"/>
    <property type="molecule type" value="Genomic_DNA"/>
</dbReference>
<evidence type="ECO:0000313" key="2">
    <source>
        <dbReference type="EMBL" id="ELY77510.1"/>
    </source>
</evidence>
<accession>L9YTK5</accession>
<proteinExistence type="predicted"/>
<feature type="region of interest" description="Disordered" evidence="1">
    <location>
        <begin position="27"/>
        <end position="64"/>
    </location>
</feature>
<reference evidence="2 3" key="1">
    <citation type="journal article" date="2014" name="PLoS Genet.">
        <title>Phylogenetically driven sequencing of extremely halophilic archaea reveals strategies for static and dynamic osmo-response.</title>
        <authorList>
            <person name="Becker E.A."/>
            <person name="Seitzer P.M."/>
            <person name="Tritt A."/>
            <person name="Larsen D."/>
            <person name="Krusor M."/>
            <person name="Yao A.I."/>
            <person name="Wu D."/>
            <person name="Madern D."/>
            <person name="Eisen J.A."/>
            <person name="Darling A.E."/>
            <person name="Facciotti M.T."/>
        </authorList>
    </citation>
    <scope>NUCLEOTIDE SEQUENCE [LARGE SCALE GENOMIC DNA]</scope>
    <source>
        <strain evidence="2 3">JCM 14663</strain>
    </source>
</reference>
<dbReference type="AlphaFoldDB" id="L9YTK5"/>
<name>L9YTK5_9EURY</name>
<gene>
    <name evidence="2" type="ORF">C486_15439</name>
</gene>
<sequence length="64" mass="6649">MSCCLPLTDGTLLPFVDVADAHQPPVARWPPVGTAEPDGGALSADRIGGRRPDVVDGYSSIETT</sequence>